<dbReference type="EMBL" id="RBAK01000013">
    <property type="protein sequence ID" value="RKN40557.1"/>
    <property type="molecule type" value="Genomic_DNA"/>
</dbReference>
<gene>
    <name evidence="1" type="ORF">D7223_25775</name>
</gene>
<comment type="caution">
    <text evidence="1">The sequence shown here is derived from an EMBL/GenBank/DDBJ whole genome shotgun (WGS) entry which is preliminary data.</text>
</comment>
<evidence type="ECO:0000313" key="2">
    <source>
        <dbReference type="Proteomes" id="UP000281726"/>
    </source>
</evidence>
<evidence type="ECO:0000313" key="1">
    <source>
        <dbReference type="EMBL" id="RKN40557.1"/>
    </source>
</evidence>
<dbReference type="InterPro" id="IPR011990">
    <property type="entry name" value="TPR-like_helical_dom_sf"/>
</dbReference>
<reference evidence="1 2" key="1">
    <citation type="journal article" date="2004" name="Syst. Appl. Microbiol.">
        <title>Cryptoendolithic actinomycetes from antarctic sandstone rock samples: Micromonospora endolithica sp. nov. and two isolates related to Micromonospora coerulea Jensen 1932.</title>
        <authorList>
            <person name="Hirsch P."/>
            <person name="Mevs U."/>
            <person name="Kroppenstedt R.M."/>
            <person name="Schumann P."/>
            <person name="Stackebrandt E."/>
        </authorList>
    </citation>
    <scope>NUCLEOTIDE SEQUENCE [LARGE SCALE GENOMIC DNA]</scope>
    <source>
        <strain evidence="1 2">JCM 12677</strain>
    </source>
</reference>
<name>A0A3A9YZA6_9ACTN</name>
<dbReference type="Gene3D" id="1.25.40.10">
    <property type="entry name" value="Tetratricopeptide repeat domain"/>
    <property type="match status" value="1"/>
</dbReference>
<organism evidence="1 2">
    <name type="scientific">Micromonospora endolithica</name>
    <dbReference type="NCBI Taxonomy" id="230091"/>
    <lineage>
        <taxon>Bacteria</taxon>
        <taxon>Bacillati</taxon>
        <taxon>Actinomycetota</taxon>
        <taxon>Actinomycetes</taxon>
        <taxon>Micromonosporales</taxon>
        <taxon>Micromonosporaceae</taxon>
        <taxon>Micromonospora</taxon>
    </lineage>
</organism>
<dbReference type="RefSeq" id="WP_120731042.1">
    <property type="nucleotide sequence ID" value="NZ_RBAK01000013.1"/>
</dbReference>
<keyword evidence="2" id="KW-1185">Reference proteome</keyword>
<proteinExistence type="predicted"/>
<evidence type="ECO:0008006" key="3">
    <source>
        <dbReference type="Google" id="ProtNLM"/>
    </source>
</evidence>
<protein>
    <recommendedName>
        <fullName evidence="3">Sel1 repeat family protein</fullName>
    </recommendedName>
</protein>
<sequence length="223" mass="24676">MDRNKVTRQMVQEWFEAAERGEAQAAYRLAEFGLKQAAEGDRAAAEGWLRRAATLGGVPMMWQIAHLTAERTELGAHWQRAAIAAEWGDSDVTVDENTFELYQVNGSCALQDFSVRVQGEPDEAVRTALEAAANRFMCVGDDGVEYEDGEIALDDADYTPNYVSDPEAAPTGGWQLWLDCKGGVMPLMAGTQLRILVEELRRAGVTSVRIGPRMRDKPARERP</sequence>
<accession>A0A3A9YZA6</accession>
<dbReference type="Proteomes" id="UP000281726">
    <property type="component" value="Unassembled WGS sequence"/>
</dbReference>
<dbReference type="OrthoDB" id="4127516at2"/>
<dbReference type="AlphaFoldDB" id="A0A3A9YZA6"/>